<evidence type="ECO:0000256" key="1">
    <source>
        <dbReference type="SAM" id="MobiDB-lite"/>
    </source>
</evidence>
<dbReference type="EMBL" id="LGRX02014031">
    <property type="protein sequence ID" value="KAK3265279.1"/>
    <property type="molecule type" value="Genomic_DNA"/>
</dbReference>
<organism evidence="2 3">
    <name type="scientific">Cymbomonas tetramitiformis</name>
    <dbReference type="NCBI Taxonomy" id="36881"/>
    <lineage>
        <taxon>Eukaryota</taxon>
        <taxon>Viridiplantae</taxon>
        <taxon>Chlorophyta</taxon>
        <taxon>Pyramimonadophyceae</taxon>
        <taxon>Pyramimonadales</taxon>
        <taxon>Pyramimonadaceae</taxon>
        <taxon>Cymbomonas</taxon>
    </lineage>
</organism>
<dbReference type="AlphaFoldDB" id="A0AAE0KYK9"/>
<sequence>MSVHPGGSNAAEHSAVPRDHHYMEETPVVPSDTTGRLCYRYSLDKEMWQTTAFPAAVPGQRADVLKLNDFWDKRVSGLEEIPAHFEDPSKVASPAADSAAQVVLPALAPLLPRFVSCRVSDDPGGLSGLQCHTMVSVHCAMDQRVAASRRECPWSAWVAPRLPWPELVEARPAFQREGSCRDGPSSGLGQ</sequence>
<proteinExistence type="predicted"/>
<dbReference type="Proteomes" id="UP001190700">
    <property type="component" value="Unassembled WGS sequence"/>
</dbReference>
<keyword evidence="3" id="KW-1185">Reference proteome</keyword>
<protein>
    <submittedName>
        <fullName evidence="2">Uncharacterized protein</fullName>
    </submittedName>
</protein>
<accession>A0AAE0KYK9</accession>
<name>A0AAE0KYK9_9CHLO</name>
<feature type="compositionally biased region" description="Basic and acidic residues" evidence="1">
    <location>
        <begin position="15"/>
        <end position="24"/>
    </location>
</feature>
<reference evidence="2 3" key="1">
    <citation type="journal article" date="2015" name="Genome Biol. Evol.">
        <title>Comparative Genomics of a Bacterivorous Green Alga Reveals Evolutionary Causalities and Consequences of Phago-Mixotrophic Mode of Nutrition.</title>
        <authorList>
            <person name="Burns J.A."/>
            <person name="Paasch A."/>
            <person name="Narechania A."/>
            <person name="Kim E."/>
        </authorList>
    </citation>
    <scope>NUCLEOTIDE SEQUENCE [LARGE SCALE GENOMIC DNA]</scope>
    <source>
        <strain evidence="2 3">PLY_AMNH</strain>
    </source>
</reference>
<gene>
    <name evidence="2" type="ORF">CYMTET_26025</name>
</gene>
<evidence type="ECO:0000313" key="2">
    <source>
        <dbReference type="EMBL" id="KAK3265279.1"/>
    </source>
</evidence>
<comment type="caution">
    <text evidence="2">The sequence shown here is derived from an EMBL/GenBank/DDBJ whole genome shotgun (WGS) entry which is preliminary data.</text>
</comment>
<evidence type="ECO:0000313" key="3">
    <source>
        <dbReference type="Proteomes" id="UP001190700"/>
    </source>
</evidence>
<feature type="region of interest" description="Disordered" evidence="1">
    <location>
        <begin position="1"/>
        <end position="29"/>
    </location>
</feature>